<comment type="caution">
    <text evidence="1">The sequence shown here is derived from an EMBL/GenBank/DDBJ whole genome shotgun (WGS) entry which is preliminary data.</text>
</comment>
<dbReference type="Proteomes" id="UP001138921">
    <property type="component" value="Unassembled WGS sequence"/>
</dbReference>
<proteinExistence type="predicted"/>
<reference evidence="1" key="2">
    <citation type="submission" date="2021-03" db="EMBL/GenBank/DDBJ databases">
        <authorList>
            <person name="Artuso I."/>
            <person name="Turrini P."/>
            <person name="Pirolo M."/>
            <person name="Lugli G.A."/>
            <person name="Ventura M."/>
            <person name="Visca P."/>
        </authorList>
    </citation>
    <scope>NUCLEOTIDE SEQUENCE</scope>
    <source>
        <strain evidence="1">LMG 26462</strain>
    </source>
</reference>
<keyword evidence="2" id="KW-1185">Reference proteome</keyword>
<protein>
    <submittedName>
        <fullName evidence="1">Uncharacterized protein</fullName>
    </submittedName>
</protein>
<evidence type="ECO:0000313" key="1">
    <source>
        <dbReference type="EMBL" id="MBT1159301.1"/>
    </source>
</evidence>
<reference evidence="1" key="1">
    <citation type="journal article" date="2021" name="Microorganisms">
        <title>Phylogenomic Reconstruction and Metabolic Potential of the Genus Aminobacter.</title>
        <authorList>
            <person name="Artuso I."/>
            <person name="Turrini P."/>
            <person name="Pirolo M."/>
            <person name="Lugli G.A."/>
            <person name="Ventura M."/>
            <person name="Visca P."/>
        </authorList>
    </citation>
    <scope>NUCLEOTIDE SEQUENCE</scope>
    <source>
        <strain evidence="1">LMG 26462</strain>
    </source>
</reference>
<gene>
    <name evidence="1" type="ORF">J1C56_27370</name>
</gene>
<dbReference type="AlphaFoldDB" id="A0A9X1D8N5"/>
<organism evidence="1 2">
    <name type="scientific">Aminobacter anthyllidis</name>
    <dbReference type="NCBI Taxonomy" id="1035067"/>
    <lineage>
        <taxon>Bacteria</taxon>
        <taxon>Pseudomonadati</taxon>
        <taxon>Pseudomonadota</taxon>
        <taxon>Alphaproteobacteria</taxon>
        <taxon>Hyphomicrobiales</taxon>
        <taxon>Phyllobacteriaceae</taxon>
        <taxon>Aminobacter</taxon>
    </lineage>
</organism>
<name>A0A9X1D8N5_9HYPH</name>
<dbReference type="EMBL" id="JAFLWW010000011">
    <property type="protein sequence ID" value="MBT1159301.1"/>
    <property type="molecule type" value="Genomic_DNA"/>
</dbReference>
<dbReference type="RefSeq" id="WP_214393159.1">
    <property type="nucleotide sequence ID" value="NZ_JAFLWW010000011.1"/>
</dbReference>
<accession>A0A9X1D8N5</accession>
<sequence>MKKHRGSKCEDLPEGEFAAGLAAGAPFQKRLAMIVVPAIRNLFGKTVSATEGEMPELRHKGVDAAIPDQKLRSLL</sequence>
<evidence type="ECO:0000313" key="2">
    <source>
        <dbReference type="Proteomes" id="UP001138921"/>
    </source>
</evidence>